<gene>
    <name evidence="1" type="ORF">C3Y92_08265</name>
</gene>
<proteinExistence type="predicted"/>
<sequence length="60" mass="6569">MSQEAIDQFLAWLQADKDRLLLVGGLPLDELAAHAAAHGFIFTVEELKARQALVHLVEGT</sequence>
<dbReference type="KEGG" id="dcb:C3Y92_08265"/>
<organism evidence="1 2">
    <name type="scientific">Solidesulfovibrio carbinolicus</name>
    <dbReference type="NCBI Taxonomy" id="296842"/>
    <lineage>
        <taxon>Bacteria</taxon>
        <taxon>Pseudomonadati</taxon>
        <taxon>Thermodesulfobacteriota</taxon>
        <taxon>Desulfovibrionia</taxon>
        <taxon>Desulfovibrionales</taxon>
        <taxon>Desulfovibrionaceae</taxon>
        <taxon>Solidesulfovibrio</taxon>
    </lineage>
</organism>
<dbReference type="RefSeq" id="WP_129351590.1">
    <property type="nucleotide sequence ID" value="NZ_CP026538.1"/>
</dbReference>
<evidence type="ECO:0000313" key="2">
    <source>
        <dbReference type="Proteomes" id="UP000293296"/>
    </source>
</evidence>
<dbReference type="Proteomes" id="UP000293296">
    <property type="component" value="Chromosome"/>
</dbReference>
<reference evidence="1 2" key="1">
    <citation type="submission" date="2018-02" db="EMBL/GenBank/DDBJ databases">
        <title>Genome sequence of Desulfovibrio carbinolicus DSM 3852.</title>
        <authorList>
            <person name="Wilbanks E."/>
            <person name="Skennerton C.T."/>
            <person name="Orphan V.J."/>
        </authorList>
    </citation>
    <scope>NUCLEOTIDE SEQUENCE [LARGE SCALE GENOMIC DNA]</scope>
    <source>
        <strain evidence="1 2">DSM 3852</strain>
    </source>
</reference>
<dbReference type="AlphaFoldDB" id="A0A4P6HK13"/>
<name>A0A4P6HK13_9BACT</name>
<keyword evidence="2" id="KW-1185">Reference proteome</keyword>
<evidence type="ECO:0000313" key="1">
    <source>
        <dbReference type="EMBL" id="QAZ67225.1"/>
    </source>
</evidence>
<dbReference type="EMBL" id="CP026538">
    <property type="protein sequence ID" value="QAZ67225.1"/>
    <property type="molecule type" value="Genomic_DNA"/>
</dbReference>
<accession>A0A4P6HK13</accession>
<protein>
    <submittedName>
        <fullName evidence="1">Nitrogen fixation protein</fullName>
    </submittedName>
</protein>